<gene>
    <name evidence="4" type="ORF">FCC1311_016512</name>
</gene>
<protein>
    <recommendedName>
        <fullName evidence="3">NB-ARC domain-containing protein</fullName>
    </recommendedName>
</protein>
<keyword evidence="5" id="KW-1185">Reference proteome</keyword>
<feature type="repeat" description="TPR" evidence="1">
    <location>
        <begin position="799"/>
        <end position="832"/>
    </location>
</feature>
<keyword evidence="1" id="KW-0802">TPR repeat</keyword>
<feature type="compositionally biased region" description="Low complexity" evidence="2">
    <location>
        <begin position="565"/>
        <end position="580"/>
    </location>
</feature>
<feature type="compositionally biased region" description="Low complexity" evidence="2">
    <location>
        <begin position="511"/>
        <end position="536"/>
    </location>
</feature>
<dbReference type="PANTHER" id="PTHR47691">
    <property type="entry name" value="REGULATOR-RELATED"/>
    <property type="match status" value="1"/>
</dbReference>
<feature type="region of interest" description="Disordered" evidence="2">
    <location>
        <begin position="609"/>
        <end position="654"/>
    </location>
</feature>
<feature type="compositionally biased region" description="Basic and acidic residues" evidence="2">
    <location>
        <begin position="582"/>
        <end position="591"/>
    </location>
</feature>
<evidence type="ECO:0000256" key="2">
    <source>
        <dbReference type="SAM" id="MobiDB-lite"/>
    </source>
</evidence>
<feature type="repeat" description="TPR" evidence="1">
    <location>
        <begin position="882"/>
        <end position="915"/>
    </location>
</feature>
<dbReference type="Pfam" id="PF00931">
    <property type="entry name" value="NB-ARC"/>
    <property type="match status" value="1"/>
</dbReference>
<dbReference type="PROSITE" id="PS50005">
    <property type="entry name" value="TPR"/>
    <property type="match status" value="2"/>
</dbReference>
<evidence type="ECO:0000313" key="5">
    <source>
        <dbReference type="Proteomes" id="UP000241890"/>
    </source>
</evidence>
<feature type="domain" description="NB-ARC" evidence="3">
    <location>
        <begin position="61"/>
        <end position="187"/>
    </location>
</feature>
<comment type="caution">
    <text evidence="4">The sequence shown here is derived from an EMBL/GenBank/DDBJ whole genome shotgun (WGS) entry which is preliminary data.</text>
</comment>
<dbReference type="SUPFAM" id="SSF52540">
    <property type="entry name" value="P-loop containing nucleoside triphosphate hydrolases"/>
    <property type="match status" value="1"/>
</dbReference>
<feature type="region of interest" description="Disordered" evidence="2">
    <location>
        <begin position="506"/>
        <end position="591"/>
    </location>
</feature>
<dbReference type="AlphaFoldDB" id="A0A2R5GA63"/>
<evidence type="ECO:0000259" key="3">
    <source>
        <dbReference type="Pfam" id="PF00931"/>
    </source>
</evidence>
<dbReference type="InterPro" id="IPR027417">
    <property type="entry name" value="P-loop_NTPase"/>
</dbReference>
<feature type="compositionally biased region" description="Low complexity" evidence="2">
    <location>
        <begin position="609"/>
        <end position="645"/>
    </location>
</feature>
<dbReference type="InterPro" id="IPR002182">
    <property type="entry name" value="NB-ARC"/>
</dbReference>
<dbReference type="InterPro" id="IPR011990">
    <property type="entry name" value="TPR-like_helical_dom_sf"/>
</dbReference>
<dbReference type="Proteomes" id="UP000241890">
    <property type="component" value="Unassembled WGS sequence"/>
</dbReference>
<reference evidence="4 5" key="1">
    <citation type="submission" date="2017-12" db="EMBL/GenBank/DDBJ databases">
        <title>Sequencing, de novo assembly and annotation of complete genome of a new Thraustochytrid species, strain FCC1311.</title>
        <authorList>
            <person name="Sedici K."/>
            <person name="Godart F."/>
            <person name="Aiese Cigliano R."/>
            <person name="Sanseverino W."/>
            <person name="Barakat M."/>
            <person name="Ortet P."/>
            <person name="Marechal E."/>
            <person name="Cagnac O."/>
            <person name="Amato A."/>
        </authorList>
    </citation>
    <scope>NUCLEOTIDE SEQUENCE [LARGE SCALE GENOMIC DNA]</scope>
</reference>
<dbReference type="InParanoid" id="A0A2R5GA63"/>
<dbReference type="EMBL" id="BEYU01000012">
    <property type="protein sequence ID" value="GBG25433.1"/>
    <property type="molecule type" value="Genomic_DNA"/>
</dbReference>
<dbReference type="OrthoDB" id="6161812at2759"/>
<proteinExistence type="predicted"/>
<dbReference type="SUPFAM" id="SSF48452">
    <property type="entry name" value="TPR-like"/>
    <property type="match status" value="2"/>
</dbReference>
<accession>A0A2R5GA63</accession>
<evidence type="ECO:0000256" key="1">
    <source>
        <dbReference type="PROSITE-ProRule" id="PRU00339"/>
    </source>
</evidence>
<dbReference type="Gene3D" id="1.25.40.10">
    <property type="entry name" value="Tetratricopeptide repeat domain"/>
    <property type="match status" value="1"/>
</dbReference>
<organism evidence="4 5">
    <name type="scientific">Hondaea fermentalgiana</name>
    <dbReference type="NCBI Taxonomy" id="2315210"/>
    <lineage>
        <taxon>Eukaryota</taxon>
        <taxon>Sar</taxon>
        <taxon>Stramenopiles</taxon>
        <taxon>Bigyra</taxon>
        <taxon>Labyrinthulomycetes</taxon>
        <taxon>Thraustochytrida</taxon>
        <taxon>Thraustochytriidae</taxon>
        <taxon>Hondaea</taxon>
    </lineage>
</organism>
<dbReference type="Pfam" id="PF13424">
    <property type="entry name" value="TPR_12"/>
    <property type="match status" value="1"/>
</dbReference>
<dbReference type="InterPro" id="IPR019734">
    <property type="entry name" value="TPR_rpt"/>
</dbReference>
<dbReference type="PANTHER" id="PTHR47691:SF3">
    <property type="entry name" value="HTH-TYPE TRANSCRIPTIONAL REGULATOR RV0890C-RELATED"/>
    <property type="match status" value="1"/>
</dbReference>
<dbReference type="SMART" id="SM00028">
    <property type="entry name" value="TPR"/>
    <property type="match status" value="4"/>
</dbReference>
<evidence type="ECO:0000313" key="4">
    <source>
        <dbReference type="EMBL" id="GBG25433.1"/>
    </source>
</evidence>
<sequence length="985" mass="109023">MERHDLLLFNDVFRPFKSRGGRSAVTPEDLVRLTSTKDGVAEAAVDRMPPTVCTELLGRDKIVKRLAKLVFERNESQIKLYGPEGSGKTSVATEFVAMHRDKFPGGVVWLNGSFMVWDVHHFLVEEARQFELTDHLGLDDLRENLWRYLFQNEQRWLVVIDDASDDALEWVPPPKLSTGKGVVLITSKAKSGRDEALRVELPLLDARSTVDLMKRAAGKRLRKSVARSSTRRLEEQALLQLSDQAHLCRSVLSMRVAGYIVREFDITFASLLERYDFLMSRTIMPDLKAILTRYKLRHHMSSLRNVGVIDTADFLRGRPWTALKSLSTKESYQFEKIQENLFRSRNRLSLKLLCKIWRDLLKDPQEMRGRHMWEILRACSFFNATYIPAELIAAEMAASGFTDSLLPSPLEEDLVYRTKDGTICIHPTLLDAVRSIHEKGTESNRTCARRVLTSLHTYCMDNVFPLHRGVGAADPNMLNAVMSMLPHLFMAVGMCRELLDEQLKEEVSVPGGTSARTRSRRGLSGATASSRSSRSFKGSKKTQEEDAELDDEEDDDDATEEDPLPETLTRGSSSASTGSRLRNHESQSSTKEDFALMRLQRRHSLFSVASGASSVSAKSPRSSISASSVGSLQSDSLTTSRGSSSEGNGGKQIAAKPLLRSLTRRFTQRSKRGIMTLLLADLTAMQAFMLLLIPLGDFRLRRAQVFAQDALVAYQQLDDRAGEASMHYMLGHVHFRSGRLPAAVDAWIAAEELAHDAAAKNFAKSSSALALAEQGEVGLALSALSDASHAAGDSSLMAARTWTVMGYVYLLADQLDDSRSAFQRALDIQESASPMSLVLAETEGLMASVALQDGDAPAALTHAEEALSVFTAADAPSEHHIARVYLNLGAIYESQQKFEQAASAIQQSIAHSDELFGGLVPSPVNAARQRALADVLARAGDRDEASEVLSQVRKMTRTMRTWSNLYKQYTNNRKSVRGSSATADA</sequence>
<dbReference type="Gene3D" id="3.40.50.300">
    <property type="entry name" value="P-loop containing nucleotide triphosphate hydrolases"/>
    <property type="match status" value="1"/>
</dbReference>
<feature type="compositionally biased region" description="Acidic residues" evidence="2">
    <location>
        <begin position="545"/>
        <end position="564"/>
    </location>
</feature>
<name>A0A2R5GA63_9STRA</name>